<keyword evidence="6 7" id="KW-0694">RNA-binding</keyword>
<comment type="caution">
    <text evidence="9">The sequence shown here is derived from an EMBL/GenBank/DDBJ whole genome shotgun (WGS) entry which is preliminary data.</text>
</comment>
<dbReference type="NCBIfam" id="TIGR00188">
    <property type="entry name" value="rnpA"/>
    <property type="match status" value="1"/>
</dbReference>
<dbReference type="SUPFAM" id="SSF54211">
    <property type="entry name" value="Ribosomal protein S5 domain 2-like"/>
    <property type="match status" value="1"/>
</dbReference>
<comment type="subunit">
    <text evidence="7">Consists of a catalytic RNA component (M1 or rnpB) and a protein subunit.</text>
</comment>
<dbReference type="GO" id="GO:0042781">
    <property type="term" value="F:3'-tRNA processing endoribonuclease activity"/>
    <property type="evidence" value="ECO:0007669"/>
    <property type="project" value="TreeGrafter"/>
</dbReference>
<evidence type="ECO:0000256" key="1">
    <source>
        <dbReference type="ARBA" id="ARBA00002663"/>
    </source>
</evidence>
<dbReference type="EMBL" id="PHIG01000005">
    <property type="protein sequence ID" value="PJK31370.1"/>
    <property type="molecule type" value="Genomic_DNA"/>
</dbReference>
<reference evidence="9 10" key="1">
    <citation type="submission" date="2017-11" db="EMBL/GenBank/DDBJ databases">
        <title>Draft genome sequence of Rhizobiales bacterium SY3-13.</title>
        <authorList>
            <person name="Sun C."/>
        </authorList>
    </citation>
    <scope>NUCLEOTIDE SEQUENCE [LARGE SCALE GENOMIC DNA]</scope>
    <source>
        <strain evidence="9 10">SY3-13</strain>
    </source>
</reference>
<dbReference type="InterPro" id="IPR020539">
    <property type="entry name" value="RNase_P_CS"/>
</dbReference>
<keyword evidence="2 7" id="KW-0819">tRNA processing</keyword>
<evidence type="ECO:0000256" key="8">
    <source>
        <dbReference type="NCBIfam" id="TIGR00188"/>
    </source>
</evidence>
<evidence type="ECO:0000313" key="9">
    <source>
        <dbReference type="EMBL" id="PJK31370.1"/>
    </source>
</evidence>
<keyword evidence="10" id="KW-1185">Reference proteome</keyword>
<dbReference type="PANTHER" id="PTHR33992">
    <property type="entry name" value="RIBONUCLEASE P PROTEIN COMPONENT"/>
    <property type="match status" value="1"/>
</dbReference>
<dbReference type="EC" id="3.1.26.5" evidence="7 8"/>
<proteinExistence type="inferred from homology"/>
<dbReference type="InterPro" id="IPR000100">
    <property type="entry name" value="RNase_P"/>
</dbReference>
<organism evidence="9 10">
    <name type="scientific">Minwuia thermotolerans</name>
    <dbReference type="NCBI Taxonomy" id="2056226"/>
    <lineage>
        <taxon>Bacteria</taxon>
        <taxon>Pseudomonadati</taxon>
        <taxon>Pseudomonadota</taxon>
        <taxon>Alphaproteobacteria</taxon>
        <taxon>Minwuiales</taxon>
        <taxon>Minwuiaceae</taxon>
        <taxon>Minwuia</taxon>
    </lineage>
</organism>
<dbReference type="HAMAP" id="MF_00227">
    <property type="entry name" value="RNase_P"/>
    <property type="match status" value="1"/>
</dbReference>
<keyword evidence="5 7" id="KW-0378">Hydrolase</keyword>
<evidence type="ECO:0000256" key="4">
    <source>
        <dbReference type="ARBA" id="ARBA00022759"/>
    </source>
</evidence>
<comment type="similarity">
    <text evidence="7">Belongs to the RnpA family.</text>
</comment>
<protein>
    <recommendedName>
        <fullName evidence="7 8">Ribonuclease P protein component</fullName>
        <shortName evidence="7">RNase P protein</shortName>
        <shortName evidence="7">RNaseP protein</shortName>
        <ecNumber evidence="7 8">3.1.26.5</ecNumber>
    </recommendedName>
    <alternativeName>
        <fullName evidence="7">Protein C5</fullName>
    </alternativeName>
</protein>
<dbReference type="Proteomes" id="UP000229498">
    <property type="component" value="Unassembled WGS sequence"/>
</dbReference>
<dbReference type="Gene3D" id="3.30.230.10">
    <property type="match status" value="1"/>
</dbReference>
<dbReference type="GO" id="GO:0000049">
    <property type="term" value="F:tRNA binding"/>
    <property type="evidence" value="ECO:0007669"/>
    <property type="project" value="UniProtKB-UniRule"/>
</dbReference>
<evidence type="ECO:0000256" key="6">
    <source>
        <dbReference type="ARBA" id="ARBA00022884"/>
    </source>
</evidence>
<dbReference type="InterPro" id="IPR014721">
    <property type="entry name" value="Ribsml_uS5_D2-typ_fold_subgr"/>
</dbReference>
<dbReference type="GO" id="GO:0030677">
    <property type="term" value="C:ribonuclease P complex"/>
    <property type="evidence" value="ECO:0007669"/>
    <property type="project" value="TreeGrafter"/>
</dbReference>
<dbReference type="AlphaFoldDB" id="A0A2M9G6N7"/>
<dbReference type="GO" id="GO:0001682">
    <property type="term" value="P:tRNA 5'-leader removal"/>
    <property type="evidence" value="ECO:0007669"/>
    <property type="project" value="UniProtKB-UniRule"/>
</dbReference>
<evidence type="ECO:0000256" key="7">
    <source>
        <dbReference type="HAMAP-Rule" id="MF_00227"/>
    </source>
</evidence>
<gene>
    <name evidence="7 9" type="primary">rnpA</name>
    <name evidence="9" type="ORF">CVT23_01430</name>
</gene>
<comment type="catalytic activity">
    <reaction evidence="7">
        <text>Endonucleolytic cleavage of RNA, removing 5'-extranucleotides from tRNA precursor.</text>
        <dbReference type="EC" id="3.1.26.5"/>
    </reaction>
</comment>
<comment type="function">
    <text evidence="1 7">RNaseP catalyzes the removal of the 5'-leader sequence from pre-tRNA to produce the mature 5'-terminus. It can also cleave other RNA substrates such as 4.5S RNA. The protein component plays an auxiliary but essential role in vivo by binding to the 5'-leader sequence and broadening the substrate specificity of the ribozyme.</text>
</comment>
<evidence type="ECO:0000256" key="2">
    <source>
        <dbReference type="ARBA" id="ARBA00022694"/>
    </source>
</evidence>
<dbReference type="PANTHER" id="PTHR33992:SF1">
    <property type="entry name" value="RIBONUCLEASE P PROTEIN COMPONENT"/>
    <property type="match status" value="1"/>
</dbReference>
<accession>A0A2M9G6N7</accession>
<sequence length="159" mass="17202">MASAPARRRLAVCASCSAAAPRGGSGCQPDFSPVTIGRLKKRADFLRLSRSRVRTAAKGLVLQAAPMPAAPTPLDERGRPDMRVGFTASKKVGNAVRRNRAKRRLRALAADVLRQRAEPGHDYVLIARAATVERDYATLADDLRFSLKRIGLLRQGADA</sequence>
<keyword evidence="3 7" id="KW-0540">Nuclease</keyword>
<name>A0A2M9G6N7_9PROT</name>
<dbReference type="InterPro" id="IPR020568">
    <property type="entry name" value="Ribosomal_Su5_D2-typ_SF"/>
</dbReference>
<dbReference type="GO" id="GO:0004526">
    <property type="term" value="F:ribonuclease P activity"/>
    <property type="evidence" value="ECO:0007669"/>
    <property type="project" value="UniProtKB-UniRule"/>
</dbReference>
<dbReference type="Pfam" id="PF00825">
    <property type="entry name" value="Ribonuclease_P"/>
    <property type="match status" value="1"/>
</dbReference>
<dbReference type="OrthoDB" id="9810867at2"/>
<evidence type="ECO:0000313" key="10">
    <source>
        <dbReference type="Proteomes" id="UP000229498"/>
    </source>
</evidence>
<dbReference type="PROSITE" id="PS00648">
    <property type="entry name" value="RIBONUCLEASE_P"/>
    <property type="match status" value="1"/>
</dbReference>
<evidence type="ECO:0000256" key="5">
    <source>
        <dbReference type="ARBA" id="ARBA00022801"/>
    </source>
</evidence>
<evidence type="ECO:0000256" key="3">
    <source>
        <dbReference type="ARBA" id="ARBA00022722"/>
    </source>
</evidence>
<keyword evidence="4 7" id="KW-0255">Endonuclease</keyword>